<gene>
    <name evidence="2" type="ORF">CB0940_08945</name>
    <name evidence="3" type="ORF">RHO25_010194</name>
</gene>
<evidence type="ECO:0000313" key="2">
    <source>
        <dbReference type="EMBL" id="PIA94516.1"/>
    </source>
</evidence>
<evidence type="ECO:0000313" key="5">
    <source>
        <dbReference type="Proteomes" id="UP001302367"/>
    </source>
</evidence>
<dbReference type="Proteomes" id="UP000230605">
    <property type="component" value="Chromosome 6"/>
</dbReference>
<sequence length="961" mass="110032">MVKPHRFQGASESQSSAGQARKEDRRHHKREHDTATDDPHFVPAGNARKTREFFPSYGWRERHYTMKSLKNFLDIVFRRKQTMTPEDWDPAEMAVKRTRLNALFSRSDALDWGEWGNMALFFTWAVKGMYAPSELVNKLDITTQEEEVAGKHYSIERAAYSRPIAEWNEESALDPDNEDEATACSCSPATASHPASNDNNSDSETDLRSSDSKESHTLRVEYEEIHGNDYANDGTASGATPHPSQGEAHRWMSDNRVCRMSDENRAIFAERKFREQPAFSEISDLNQAISIGNAVGLDDDNVPELPCYAALILDLRLIHTCTLRAFEYSWMAGYRGPYVVHQLIPYFSSSFVHVRRRSQAVRAEVIQNGAYLPQGLRCRSRSATTFTLSNEREEFVDEAMGIWNAMSLDEEHVQELPFYAALMRHSSDFLVPCTLRAWEYSWISGYHGPCGVSKMLELWEGVDQYVTLPFRYRLLPIMDKSKTVKQDVDFCFILPPTVLCPECGKPHLRFRVVFILQIGLQRLTQDKLDDMARDWTRKGNKDQFKATVSHLQGDAQYRHVLHYEIESAKLKTERAVCSNNGRCSAHGDTASQCLFPQPDPKTSIVSKTESLRPCLLPYNKIIWQYHDCPHPGCNTRLCWPELYSRYVSSHIDKEVLPTYQHSGLYRPCPGCPFGLATASLSKGAEYMWTSGDAGKQLQDTYKHTECQRYVHHVASYFFFEDATCAPWRGPYYVQQEGMDSLAETVADGTVGMVGMQPKDAFISAWRLPADWYQASSMFFHRIYTPLDALSWGWTLHCHNKDIAWMIRKGHLPENKRDLDKLCRDKMKMYTRAERRRDQIWLSRRGPNRQNEAHLHSAQRPFPGLVIAVSQQSHHAASQREGSYARQRRPRGSKPPTEALESSSVGWMFSSSSRFECIVHSMYLVFAPLITAMQPSKLQTCQTSQRQRESLSRAMNPICAPS</sequence>
<feature type="compositionally biased region" description="Basic and acidic residues" evidence="1">
    <location>
        <begin position="31"/>
        <end position="40"/>
    </location>
</feature>
<reference evidence="3 5" key="2">
    <citation type="submission" date="2023-09" db="EMBL/GenBank/DDBJ databases">
        <title>Complete-Gapless Cercospora beticola genome.</title>
        <authorList>
            <person name="Wyatt N.A."/>
            <person name="Spanner R.E."/>
            <person name="Bolton M.D."/>
        </authorList>
    </citation>
    <scope>NUCLEOTIDE SEQUENCE [LARGE SCALE GENOMIC DNA]</scope>
    <source>
        <strain evidence="3">Cb09-40</strain>
    </source>
</reference>
<accession>A0A2G5HPP1</accession>
<evidence type="ECO:0000256" key="1">
    <source>
        <dbReference type="SAM" id="MobiDB-lite"/>
    </source>
</evidence>
<feature type="compositionally biased region" description="Low complexity" evidence="1">
    <location>
        <begin position="182"/>
        <end position="196"/>
    </location>
</feature>
<dbReference type="EMBL" id="LKMD01000104">
    <property type="protein sequence ID" value="PIA94516.1"/>
    <property type="molecule type" value="Genomic_DNA"/>
</dbReference>
<feature type="compositionally biased region" description="Low complexity" evidence="1">
    <location>
        <begin position="8"/>
        <end position="19"/>
    </location>
</feature>
<feature type="compositionally biased region" description="Acidic residues" evidence="1">
    <location>
        <begin position="172"/>
        <end position="181"/>
    </location>
</feature>
<protein>
    <submittedName>
        <fullName evidence="2">Uncharacterized protein</fullName>
    </submittedName>
</protein>
<dbReference type="EMBL" id="CP134189">
    <property type="protein sequence ID" value="WPB05541.1"/>
    <property type="molecule type" value="Genomic_DNA"/>
</dbReference>
<reference evidence="2 4" key="1">
    <citation type="submission" date="2015-10" db="EMBL/GenBank/DDBJ databases">
        <title>The cercosporin biosynthetic gene cluster was horizontally transferred to several fungal lineages and shown to be expanded in Cercospora beticola based on microsynteny with recipient genomes.</title>
        <authorList>
            <person name="De Jonge R."/>
            <person name="Ebert M.K."/>
            <person name="Suttle J.C."/>
            <person name="Jurick Ii W.M."/>
            <person name="Secor G.A."/>
            <person name="Thomma B.P."/>
            <person name="Van De Peer Y."/>
            <person name="Bolton M.D."/>
        </authorList>
    </citation>
    <scope>NUCLEOTIDE SEQUENCE [LARGE SCALE GENOMIC DNA]</scope>
    <source>
        <strain evidence="2 4">09-40</strain>
    </source>
</reference>
<feature type="region of interest" description="Disordered" evidence="1">
    <location>
        <begin position="172"/>
        <end position="215"/>
    </location>
</feature>
<evidence type="ECO:0000313" key="3">
    <source>
        <dbReference type="EMBL" id="WPB05541.1"/>
    </source>
</evidence>
<organism evidence="2 4">
    <name type="scientific">Cercospora beticola</name>
    <name type="common">Sugarbeet leaf spot fungus</name>
    <dbReference type="NCBI Taxonomy" id="122368"/>
    <lineage>
        <taxon>Eukaryota</taxon>
        <taxon>Fungi</taxon>
        <taxon>Dikarya</taxon>
        <taxon>Ascomycota</taxon>
        <taxon>Pezizomycotina</taxon>
        <taxon>Dothideomycetes</taxon>
        <taxon>Dothideomycetidae</taxon>
        <taxon>Mycosphaerellales</taxon>
        <taxon>Mycosphaerellaceae</taxon>
        <taxon>Cercospora</taxon>
    </lineage>
</organism>
<feature type="region of interest" description="Disordered" evidence="1">
    <location>
        <begin position="875"/>
        <end position="902"/>
    </location>
</feature>
<feature type="region of interest" description="Disordered" evidence="1">
    <location>
        <begin position="942"/>
        <end position="961"/>
    </location>
</feature>
<proteinExistence type="predicted"/>
<dbReference type="OrthoDB" id="10649022at2759"/>
<name>A0A2G5HPP1_CERBT</name>
<feature type="compositionally biased region" description="Basic and acidic residues" evidence="1">
    <location>
        <begin position="205"/>
        <end position="215"/>
    </location>
</feature>
<dbReference type="Proteomes" id="UP001302367">
    <property type="component" value="Chromosome 6"/>
</dbReference>
<feature type="region of interest" description="Disordered" evidence="1">
    <location>
        <begin position="1"/>
        <end position="45"/>
    </location>
</feature>
<dbReference type="AlphaFoldDB" id="A0A2G5HPP1"/>
<keyword evidence="5" id="KW-1185">Reference proteome</keyword>
<feature type="region of interest" description="Disordered" evidence="1">
    <location>
        <begin position="228"/>
        <end position="252"/>
    </location>
</feature>
<evidence type="ECO:0000313" key="4">
    <source>
        <dbReference type="Proteomes" id="UP000230605"/>
    </source>
</evidence>